<evidence type="ECO:0000313" key="2">
    <source>
        <dbReference type="Proteomes" id="UP000245712"/>
    </source>
</evidence>
<protein>
    <submittedName>
        <fullName evidence="1">Uncharacterized protein</fullName>
    </submittedName>
</protein>
<reference evidence="1 2" key="1">
    <citation type="submission" date="2018-05" db="EMBL/GenBank/DDBJ databases">
        <title>Genomic Encyclopedia of Type Strains, Phase IV (KMG-V): Genome sequencing to study the core and pangenomes of soil and plant-associated prokaryotes.</title>
        <authorList>
            <person name="Whitman W."/>
        </authorList>
    </citation>
    <scope>NUCLEOTIDE SEQUENCE [LARGE SCALE GENOMIC DNA]</scope>
    <source>
        <strain evidence="1 2">SCZa-39</strain>
    </source>
</reference>
<dbReference type="EMBL" id="QEOB01000015">
    <property type="protein sequence ID" value="PVX77176.1"/>
    <property type="molecule type" value="Genomic_DNA"/>
</dbReference>
<name>A0ABX5KFL7_9BURK</name>
<keyword evidence="2" id="KW-1185">Reference proteome</keyword>
<organism evidence="1 2">
    <name type="scientific">Paraburkholderia unamae</name>
    <dbReference type="NCBI Taxonomy" id="219649"/>
    <lineage>
        <taxon>Bacteria</taxon>
        <taxon>Pseudomonadati</taxon>
        <taxon>Pseudomonadota</taxon>
        <taxon>Betaproteobacteria</taxon>
        <taxon>Burkholderiales</taxon>
        <taxon>Burkholderiaceae</taxon>
        <taxon>Paraburkholderia</taxon>
    </lineage>
</organism>
<dbReference type="Proteomes" id="UP000245712">
    <property type="component" value="Unassembled WGS sequence"/>
</dbReference>
<evidence type="ECO:0000313" key="1">
    <source>
        <dbReference type="EMBL" id="PVX77176.1"/>
    </source>
</evidence>
<gene>
    <name evidence="1" type="ORF">C7402_115235</name>
</gene>
<sequence>MSRVQWLTYIAQLEQCIAKLELRIERLEQARKPGPKPKDANNG</sequence>
<proteinExistence type="predicted"/>
<accession>A0ABX5KFL7</accession>
<comment type="caution">
    <text evidence="1">The sequence shown here is derived from an EMBL/GenBank/DDBJ whole genome shotgun (WGS) entry which is preliminary data.</text>
</comment>